<keyword evidence="7" id="KW-1185">Reference proteome</keyword>
<accession>A0A212U7T0</accession>
<gene>
    <name evidence="6" type="ORF">SAMN05445756_2229</name>
</gene>
<dbReference type="InterPro" id="IPR003593">
    <property type="entry name" value="AAA+_ATPase"/>
</dbReference>
<dbReference type="SUPFAM" id="SSF52540">
    <property type="entry name" value="P-loop containing nucleoside triphosphate hydrolases"/>
    <property type="match status" value="1"/>
</dbReference>
<proteinExistence type="inferred from homology"/>
<organism evidence="6 7">
    <name type="scientific">Kytococcus aerolatus</name>
    <dbReference type="NCBI Taxonomy" id="592308"/>
    <lineage>
        <taxon>Bacteria</taxon>
        <taxon>Bacillati</taxon>
        <taxon>Actinomycetota</taxon>
        <taxon>Actinomycetes</taxon>
        <taxon>Micrococcales</taxon>
        <taxon>Kytococcaceae</taxon>
        <taxon>Kytococcus</taxon>
    </lineage>
</organism>
<dbReference type="PROSITE" id="PS50893">
    <property type="entry name" value="ABC_TRANSPORTER_2"/>
    <property type="match status" value="1"/>
</dbReference>
<name>A0A212U7T0_9MICO</name>
<dbReference type="PANTHER" id="PTHR43335:SF11">
    <property type="entry name" value="ABC TRANSPORTER RELATED"/>
    <property type="match status" value="1"/>
</dbReference>
<evidence type="ECO:0000259" key="5">
    <source>
        <dbReference type="PROSITE" id="PS50893"/>
    </source>
</evidence>
<dbReference type="InterPro" id="IPR017871">
    <property type="entry name" value="ABC_transporter-like_CS"/>
</dbReference>
<dbReference type="Proteomes" id="UP000198122">
    <property type="component" value="Unassembled WGS sequence"/>
</dbReference>
<feature type="domain" description="ABC transporter" evidence="5">
    <location>
        <begin position="4"/>
        <end position="230"/>
    </location>
</feature>
<evidence type="ECO:0000256" key="3">
    <source>
        <dbReference type="ARBA" id="ARBA00022741"/>
    </source>
</evidence>
<reference evidence="6 7" key="1">
    <citation type="submission" date="2017-06" db="EMBL/GenBank/DDBJ databases">
        <authorList>
            <person name="Kim H.J."/>
            <person name="Triplett B.A."/>
        </authorList>
    </citation>
    <scope>NUCLEOTIDE SEQUENCE [LARGE SCALE GENOMIC DNA]</scope>
    <source>
        <strain evidence="6 7">DSM 22179</strain>
    </source>
</reference>
<dbReference type="Gene3D" id="3.40.50.300">
    <property type="entry name" value="P-loop containing nucleotide triphosphate hydrolases"/>
    <property type="match status" value="1"/>
</dbReference>
<comment type="similarity">
    <text evidence="1">Belongs to the ABC transporter superfamily.</text>
</comment>
<dbReference type="PROSITE" id="PS00211">
    <property type="entry name" value="ABC_TRANSPORTER_1"/>
    <property type="match status" value="1"/>
</dbReference>
<dbReference type="EMBL" id="FYEZ01000004">
    <property type="protein sequence ID" value="SNC74307.1"/>
    <property type="molecule type" value="Genomic_DNA"/>
</dbReference>
<dbReference type="Pfam" id="PF00005">
    <property type="entry name" value="ABC_tran"/>
    <property type="match status" value="1"/>
</dbReference>
<protein>
    <submittedName>
        <fullName evidence="6">ABC-2 type transport system ATP-binding protein</fullName>
    </submittedName>
</protein>
<dbReference type="AlphaFoldDB" id="A0A212U7T0"/>
<dbReference type="GO" id="GO:0016887">
    <property type="term" value="F:ATP hydrolysis activity"/>
    <property type="evidence" value="ECO:0007669"/>
    <property type="project" value="InterPro"/>
</dbReference>
<dbReference type="PANTHER" id="PTHR43335">
    <property type="entry name" value="ABC TRANSPORTER, ATP-BINDING PROTEIN"/>
    <property type="match status" value="1"/>
</dbReference>
<dbReference type="InterPro" id="IPR027417">
    <property type="entry name" value="P-loop_NTPase"/>
</dbReference>
<dbReference type="RefSeq" id="WP_088819255.1">
    <property type="nucleotide sequence ID" value="NZ_FYEZ01000004.1"/>
</dbReference>
<keyword evidence="2" id="KW-0813">Transport</keyword>
<dbReference type="OrthoDB" id="9804819at2"/>
<keyword evidence="4 6" id="KW-0067">ATP-binding</keyword>
<dbReference type="SMART" id="SM00382">
    <property type="entry name" value="AAA"/>
    <property type="match status" value="1"/>
</dbReference>
<dbReference type="FunFam" id="3.40.50.300:FF:001220">
    <property type="entry name" value="ABC transporter ATP-binding subunit"/>
    <property type="match status" value="1"/>
</dbReference>
<evidence type="ECO:0000256" key="2">
    <source>
        <dbReference type="ARBA" id="ARBA00022448"/>
    </source>
</evidence>
<dbReference type="InterPro" id="IPR003439">
    <property type="entry name" value="ABC_transporter-like_ATP-bd"/>
</dbReference>
<dbReference type="GO" id="GO:0005524">
    <property type="term" value="F:ATP binding"/>
    <property type="evidence" value="ECO:0007669"/>
    <property type="project" value="UniProtKB-KW"/>
</dbReference>
<evidence type="ECO:0000313" key="6">
    <source>
        <dbReference type="EMBL" id="SNC74307.1"/>
    </source>
</evidence>
<sequence length="307" mass="33631">MATMHVDGVSRWYGDLVAVNDVTLRVQPGVTGLLGPNGAGKSTLLAMLAGFEAPSAGEVTLDGEPVRDNPGIYRRLAMMPETEAMYDELTGREFVTAMARLHRLPDVRVATDRALTLVDLHDAADRRIGKYSKGMRQRIKMAASLVHEPEVLLLDEPFNGMDPGQRVRLMGTLHEYADRGASVVVSSHILEEVQQLAGTIEVMVAGRHLASGDFRSLRRLMTDRPHQYEVVSGDDRRLAAALVAEGATESVTLARGLRPSLQVQVTDFEGFTRTLPRLARSLGVELVSVRPTDESLESVFSYLVEGR</sequence>
<evidence type="ECO:0000256" key="1">
    <source>
        <dbReference type="ARBA" id="ARBA00005417"/>
    </source>
</evidence>
<evidence type="ECO:0000256" key="4">
    <source>
        <dbReference type="ARBA" id="ARBA00022840"/>
    </source>
</evidence>
<keyword evidence="3" id="KW-0547">Nucleotide-binding</keyword>
<dbReference type="CDD" id="cd03230">
    <property type="entry name" value="ABC_DR_subfamily_A"/>
    <property type="match status" value="1"/>
</dbReference>
<evidence type="ECO:0000313" key="7">
    <source>
        <dbReference type="Proteomes" id="UP000198122"/>
    </source>
</evidence>